<dbReference type="InterPro" id="IPR008878">
    <property type="entry name" value="Transposase_IS66_Orf2"/>
</dbReference>
<dbReference type="PANTHER" id="PTHR36455:SF1">
    <property type="entry name" value="BLR8292 PROTEIN"/>
    <property type="match status" value="1"/>
</dbReference>
<dbReference type="Pfam" id="PF05717">
    <property type="entry name" value="TnpB_IS66"/>
    <property type="match status" value="1"/>
</dbReference>
<comment type="caution">
    <text evidence="1">The sequence shown here is derived from an EMBL/GenBank/DDBJ whole genome shotgun (WGS) entry which is preliminary data.</text>
</comment>
<keyword evidence="2" id="KW-1185">Reference proteome</keyword>
<evidence type="ECO:0000313" key="1">
    <source>
        <dbReference type="EMBL" id="KAB0265080.1"/>
    </source>
</evidence>
<gene>
    <name evidence="1" type="primary">tnpB</name>
    <name evidence="1" type="ORF">FEZ63_20255</name>
</gene>
<dbReference type="EMBL" id="VCMV01000044">
    <property type="protein sequence ID" value="KAB0265080.1"/>
    <property type="molecule type" value="Genomic_DNA"/>
</dbReference>
<sequence length="121" mass="13711">MMAMAPGTRVYLACQPVDMRKGFDGLAAAVQEIIRADPYSGHVFCFRGKRGDYLKILHWDGSGLCLFAKRLEKDKFVWPSKVGAVLRLTPAQMALLIEGCDWRRIRLQPKWPGHNLSSKHL</sequence>
<dbReference type="PANTHER" id="PTHR36455">
    <property type="match status" value="1"/>
</dbReference>
<evidence type="ECO:0000313" key="2">
    <source>
        <dbReference type="Proteomes" id="UP000325684"/>
    </source>
</evidence>
<organism evidence="1 2">
    <name type="scientific">Microvirga brassicacearum</name>
    <dbReference type="NCBI Taxonomy" id="2580413"/>
    <lineage>
        <taxon>Bacteria</taxon>
        <taxon>Pseudomonadati</taxon>
        <taxon>Pseudomonadota</taxon>
        <taxon>Alphaproteobacteria</taxon>
        <taxon>Hyphomicrobiales</taxon>
        <taxon>Methylobacteriaceae</taxon>
        <taxon>Microvirga</taxon>
    </lineage>
</organism>
<accession>A0A5N3P5S8</accession>
<protein>
    <submittedName>
        <fullName evidence="1">IS66 family insertion sequence element accessory protein TnpB</fullName>
    </submittedName>
</protein>
<name>A0A5N3P5S8_9HYPH</name>
<dbReference type="NCBIfam" id="NF033819">
    <property type="entry name" value="IS66_TnpB"/>
    <property type="match status" value="1"/>
</dbReference>
<dbReference type="OrthoDB" id="9801450at2"/>
<proteinExistence type="predicted"/>
<dbReference type="Proteomes" id="UP000325684">
    <property type="component" value="Unassembled WGS sequence"/>
</dbReference>
<dbReference type="AlphaFoldDB" id="A0A5N3P5S8"/>
<reference evidence="1 2" key="1">
    <citation type="journal article" date="2019" name="Microorganisms">
        <title>Genome Insights into the Novel Species Microvirga brassicacearum, a Rapeseed Endophyte with Biotechnological Potential.</title>
        <authorList>
            <person name="Jimenez-Gomez A."/>
            <person name="Saati-Santamaria Z."/>
            <person name="Igual J.M."/>
            <person name="Rivas R."/>
            <person name="Mateos P.F."/>
            <person name="Garcia-Fraile P."/>
        </authorList>
    </citation>
    <scope>NUCLEOTIDE SEQUENCE [LARGE SCALE GENOMIC DNA]</scope>
    <source>
        <strain evidence="1 2">CDVBN77</strain>
    </source>
</reference>